<evidence type="ECO:0000313" key="1">
    <source>
        <dbReference type="EMBL" id="PBK65234.1"/>
    </source>
</evidence>
<proteinExistence type="predicted"/>
<name>A0A2H3B8N9_9AGAR</name>
<dbReference type="EMBL" id="KZ293446">
    <property type="protein sequence ID" value="PBK65234.1"/>
    <property type="molecule type" value="Genomic_DNA"/>
</dbReference>
<evidence type="ECO:0000313" key="2">
    <source>
        <dbReference type="Proteomes" id="UP000218334"/>
    </source>
</evidence>
<dbReference type="AlphaFoldDB" id="A0A2H3B8N9"/>
<keyword evidence="2" id="KW-1185">Reference proteome</keyword>
<organism evidence="1 2">
    <name type="scientific">Armillaria solidipes</name>
    <dbReference type="NCBI Taxonomy" id="1076256"/>
    <lineage>
        <taxon>Eukaryota</taxon>
        <taxon>Fungi</taxon>
        <taxon>Dikarya</taxon>
        <taxon>Basidiomycota</taxon>
        <taxon>Agaricomycotina</taxon>
        <taxon>Agaricomycetes</taxon>
        <taxon>Agaricomycetidae</taxon>
        <taxon>Agaricales</taxon>
        <taxon>Marasmiineae</taxon>
        <taxon>Physalacriaceae</taxon>
        <taxon>Armillaria</taxon>
    </lineage>
</organism>
<sequence length="53" mass="6153">MDTEPRRQSVREKRPRTLVLSDCICGRQVEAEEQDIAARCTERGCETIWVSFP</sequence>
<dbReference type="Proteomes" id="UP000218334">
    <property type="component" value="Unassembled WGS sequence"/>
</dbReference>
<gene>
    <name evidence="1" type="ORF">ARMSODRAFT_961255</name>
</gene>
<reference evidence="2" key="1">
    <citation type="journal article" date="2017" name="Nat. Ecol. Evol.">
        <title>Genome expansion and lineage-specific genetic innovations in the forest pathogenic fungi Armillaria.</title>
        <authorList>
            <person name="Sipos G."/>
            <person name="Prasanna A.N."/>
            <person name="Walter M.C."/>
            <person name="O'Connor E."/>
            <person name="Balint B."/>
            <person name="Krizsan K."/>
            <person name="Kiss B."/>
            <person name="Hess J."/>
            <person name="Varga T."/>
            <person name="Slot J."/>
            <person name="Riley R."/>
            <person name="Boka B."/>
            <person name="Rigling D."/>
            <person name="Barry K."/>
            <person name="Lee J."/>
            <person name="Mihaltcheva S."/>
            <person name="LaButti K."/>
            <person name="Lipzen A."/>
            <person name="Waldron R."/>
            <person name="Moloney N.M."/>
            <person name="Sperisen C."/>
            <person name="Kredics L."/>
            <person name="Vagvoelgyi C."/>
            <person name="Patrignani A."/>
            <person name="Fitzpatrick D."/>
            <person name="Nagy I."/>
            <person name="Doyle S."/>
            <person name="Anderson J.B."/>
            <person name="Grigoriev I.V."/>
            <person name="Gueldener U."/>
            <person name="Muensterkoetter M."/>
            <person name="Nagy L.G."/>
        </authorList>
    </citation>
    <scope>NUCLEOTIDE SEQUENCE [LARGE SCALE GENOMIC DNA]</scope>
    <source>
        <strain evidence="2">28-4</strain>
    </source>
</reference>
<protein>
    <submittedName>
        <fullName evidence="1">Uncharacterized protein</fullName>
    </submittedName>
</protein>
<accession>A0A2H3B8N9</accession>